<evidence type="ECO:0000313" key="1">
    <source>
        <dbReference type="EMBL" id="OTF77317.1"/>
    </source>
</evidence>
<keyword evidence="2" id="KW-1185">Reference proteome</keyword>
<name>A0A1Y3BAX3_EURMA</name>
<dbReference type="Proteomes" id="UP000194236">
    <property type="component" value="Unassembled WGS sequence"/>
</dbReference>
<proteinExistence type="predicted"/>
<sequence length="60" mass="6882">MGYSFLMKIPFHSPLFQCLDEERCASVNGDLFCTLCTTKHPRPFLFNPDNVPPASYQRVT</sequence>
<comment type="caution">
    <text evidence="1">The sequence shown here is derived from an EMBL/GenBank/DDBJ whole genome shotgun (WGS) entry which is preliminary data.</text>
</comment>
<evidence type="ECO:0000313" key="2">
    <source>
        <dbReference type="Proteomes" id="UP000194236"/>
    </source>
</evidence>
<protein>
    <submittedName>
        <fullName evidence="1">Uncharacterized protein</fullName>
    </submittedName>
</protein>
<dbReference type="AlphaFoldDB" id="A0A1Y3BAX3"/>
<gene>
    <name evidence="1" type="ORF">BLA29_005149</name>
</gene>
<reference evidence="1 2" key="1">
    <citation type="submission" date="2017-03" db="EMBL/GenBank/DDBJ databases">
        <title>Genome Survey of Euroglyphus maynei.</title>
        <authorList>
            <person name="Arlian L.G."/>
            <person name="Morgan M.S."/>
            <person name="Rider S.D."/>
        </authorList>
    </citation>
    <scope>NUCLEOTIDE SEQUENCE [LARGE SCALE GENOMIC DNA]</scope>
    <source>
        <strain evidence="1">Arlian Lab</strain>
        <tissue evidence="1">Whole body</tissue>
    </source>
</reference>
<dbReference type="EMBL" id="MUJZ01033238">
    <property type="protein sequence ID" value="OTF77317.1"/>
    <property type="molecule type" value="Genomic_DNA"/>
</dbReference>
<organism evidence="1 2">
    <name type="scientific">Euroglyphus maynei</name>
    <name type="common">Mayne's house dust mite</name>
    <dbReference type="NCBI Taxonomy" id="6958"/>
    <lineage>
        <taxon>Eukaryota</taxon>
        <taxon>Metazoa</taxon>
        <taxon>Ecdysozoa</taxon>
        <taxon>Arthropoda</taxon>
        <taxon>Chelicerata</taxon>
        <taxon>Arachnida</taxon>
        <taxon>Acari</taxon>
        <taxon>Acariformes</taxon>
        <taxon>Sarcoptiformes</taxon>
        <taxon>Astigmata</taxon>
        <taxon>Psoroptidia</taxon>
        <taxon>Analgoidea</taxon>
        <taxon>Pyroglyphidae</taxon>
        <taxon>Pyroglyphinae</taxon>
        <taxon>Euroglyphus</taxon>
    </lineage>
</organism>
<accession>A0A1Y3BAX3</accession>